<keyword evidence="1" id="KW-1133">Transmembrane helix</keyword>
<evidence type="ECO:0000313" key="3">
    <source>
        <dbReference type="Proteomes" id="UP000315343"/>
    </source>
</evidence>
<protein>
    <recommendedName>
        <fullName evidence="4">DUF5673 domain-containing protein</fullName>
    </recommendedName>
</protein>
<reference evidence="2 3" key="1">
    <citation type="submission" date="2019-07" db="EMBL/GenBank/DDBJ databases">
        <title>Genomic Encyclopedia of Type Strains, Phase I: the one thousand microbial genomes (KMG-I) project.</title>
        <authorList>
            <person name="Kyrpides N."/>
        </authorList>
    </citation>
    <scope>NUCLEOTIDE SEQUENCE [LARGE SCALE GENOMIC DNA]</scope>
    <source>
        <strain evidence="2 3">DSM 13558</strain>
    </source>
</reference>
<proteinExistence type="predicted"/>
<organism evidence="2 3">
    <name type="scientific">Sedimentibacter saalensis</name>
    <dbReference type="NCBI Taxonomy" id="130788"/>
    <lineage>
        <taxon>Bacteria</taxon>
        <taxon>Bacillati</taxon>
        <taxon>Bacillota</taxon>
        <taxon>Tissierellia</taxon>
        <taxon>Sedimentibacter</taxon>
    </lineage>
</organism>
<feature type="transmembrane region" description="Helical" evidence="1">
    <location>
        <begin position="79"/>
        <end position="98"/>
    </location>
</feature>
<dbReference type="EMBL" id="VLKH01000003">
    <property type="protein sequence ID" value="TWH81403.1"/>
    <property type="molecule type" value="Genomic_DNA"/>
</dbReference>
<keyword evidence="1" id="KW-0472">Membrane</keyword>
<dbReference type="AlphaFoldDB" id="A0A562JEF4"/>
<keyword evidence="1" id="KW-0812">Transmembrane</keyword>
<dbReference type="Proteomes" id="UP000315343">
    <property type="component" value="Unassembled WGS sequence"/>
</dbReference>
<evidence type="ECO:0000256" key="1">
    <source>
        <dbReference type="SAM" id="Phobius"/>
    </source>
</evidence>
<evidence type="ECO:0008006" key="4">
    <source>
        <dbReference type="Google" id="ProtNLM"/>
    </source>
</evidence>
<feature type="transmembrane region" description="Helical" evidence="1">
    <location>
        <begin position="46"/>
        <end position="67"/>
    </location>
</feature>
<name>A0A562JEF4_9FIRM</name>
<feature type="transmembrane region" description="Helical" evidence="1">
    <location>
        <begin position="6"/>
        <end position="25"/>
    </location>
</feature>
<accession>A0A562JEF4</accession>
<gene>
    <name evidence="2" type="ORF">LY60_01147</name>
</gene>
<keyword evidence="3" id="KW-1185">Reference proteome</keyword>
<evidence type="ECO:0000313" key="2">
    <source>
        <dbReference type="EMBL" id="TWH81403.1"/>
    </source>
</evidence>
<comment type="caution">
    <text evidence="2">The sequence shown here is derived from an EMBL/GenBank/DDBJ whole genome shotgun (WGS) entry which is preliminary data.</text>
</comment>
<sequence length="188" mass="21772">MNFASIMYLLMILLITFFITTNVRNNMKYKKENMQVLMNLNIDEKSTHLVSSIVLIALIIFSGFAVIGMINTKTYTDDSVLGMVILPILMIFLYVPMLKKTKISTLGIHKKNYLIRWEEIKGVNYLKPDAKNKVKAKILYNVGTRDASIDVTFMKDDPQLEEFKELVKEYRSTKKKSNKSKKDNKSEK</sequence>